<dbReference type="Pfam" id="PF13460">
    <property type="entry name" value="NAD_binding_10"/>
    <property type="match status" value="1"/>
</dbReference>
<sequence>MTKFLVTGSTGQVGRPATEALRATGAEVVGLTRRGGPGAVAADLVSGQGLTGALAGVDTVVHLAAGNNKRDLPMMRNLTTAAAEAGIKHLVMVSIVGCDRVPLGFYRQRVELEEIALASGVPLTIQRATQFHSLVEQVFTAQRFLPVVFGPDWPYQPIAMQEVGARMAELATGAPQGRADDIGGPVRQTVRELHAIWKRVTGSKRRGVIFKPPGKMSAAFAAGYHLAPGSSYGQQMFEQYLQAR</sequence>
<evidence type="ECO:0000313" key="3">
    <source>
        <dbReference type="Proteomes" id="UP000549971"/>
    </source>
</evidence>
<evidence type="ECO:0000313" key="2">
    <source>
        <dbReference type="EMBL" id="MBB5841355.1"/>
    </source>
</evidence>
<accession>A0A7W9JG62</accession>
<proteinExistence type="predicted"/>
<protein>
    <submittedName>
        <fullName evidence="2">Uncharacterized protein YbjT (DUF2867 family)</fullName>
    </submittedName>
</protein>
<gene>
    <name evidence="2" type="ORF">HDA39_008089</name>
</gene>
<dbReference type="SUPFAM" id="SSF51735">
    <property type="entry name" value="NAD(P)-binding Rossmann-fold domains"/>
    <property type="match status" value="1"/>
</dbReference>
<reference evidence="2 3" key="1">
    <citation type="submission" date="2020-08" db="EMBL/GenBank/DDBJ databases">
        <title>Sequencing the genomes of 1000 actinobacteria strains.</title>
        <authorList>
            <person name="Klenk H.-P."/>
        </authorList>
    </citation>
    <scope>NUCLEOTIDE SEQUENCE [LARGE SCALE GENOMIC DNA]</scope>
    <source>
        <strain evidence="2 3">DSM 28967</strain>
    </source>
</reference>
<dbReference type="InterPro" id="IPR016040">
    <property type="entry name" value="NAD(P)-bd_dom"/>
</dbReference>
<dbReference type="Gene3D" id="3.40.50.720">
    <property type="entry name" value="NAD(P)-binding Rossmann-like Domain"/>
    <property type="match status" value="1"/>
</dbReference>
<dbReference type="Proteomes" id="UP000549971">
    <property type="component" value="Unassembled WGS sequence"/>
</dbReference>
<dbReference type="InterPro" id="IPR051604">
    <property type="entry name" value="Ergot_Alk_Oxidoreductase"/>
</dbReference>
<dbReference type="PANTHER" id="PTHR43162:SF1">
    <property type="entry name" value="PRESTALK A DIFFERENTIATION PROTEIN A"/>
    <property type="match status" value="1"/>
</dbReference>
<dbReference type="InterPro" id="IPR036291">
    <property type="entry name" value="NAD(P)-bd_dom_sf"/>
</dbReference>
<organism evidence="2 3">
    <name type="scientific">Kribbella italica</name>
    <dbReference type="NCBI Taxonomy" id="1540520"/>
    <lineage>
        <taxon>Bacteria</taxon>
        <taxon>Bacillati</taxon>
        <taxon>Actinomycetota</taxon>
        <taxon>Actinomycetes</taxon>
        <taxon>Propionibacteriales</taxon>
        <taxon>Kribbellaceae</taxon>
        <taxon>Kribbella</taxon>
    </lineage>
</organism>
<dbReference type="RefSeq" id="WP_184804560.1">
    <property type="nucleotide sequence ID" value="NZ_JACHMY010000001.1"/>
</dbReference>
<dbReference type="EMBL" id="JACHMY010000001">
    <property type="protein sequence ID" value="MBB5841355.1"/>
    <property type="molecule type" value="Genomic_DNA"/>
</dbReference>
<comment type="caution">
    <text evidence="2">The sequence shown here is derived from an EMBL/GenBank/DDBJ whole genome shotgun (WGS) entry which is preliminary data.</text>
</comment>
<evidence type="ECO:0000259" key="1">
    <source>
        <dbReference type="Pfam" id="PF13460"/>
    </source>
</evidence>
<dbReference type="PANTHER" id="PTHR43162">
    <property type="match status" value="1"/>
</dbReference>
<feature type="domain" description="NAD(P)-binding" evidence="1">
    <location>
        <begin position="8"/>
        <end position="104"/>
    </location>
</feature>
<dbReference type="AlphaFoldDB" id="A0A7W9JG62"/>
<name>A0A7W9JG62_9ACTN</name>
<keyword evidence="3" id="KW-1185">Reference proteome</keyword>